<feature type="binding site" evidence="19">
    <location>
        <position position="468"/>
    </location>
    <ligand>
        <name>phosphoenolpyruvate</name>
        <dbReference type="ChEBI" id="CHEBI:58702"/>
    </ligand>
</feature>
<keyword evidence="26" id="KW-1185">Reference proteome</keyword>
<organism evidence="25 26">
    <name type="scientific">Lucifera butyrica</name>
    <dbReference type="NCBI Taxonomy" id="1351585"/>
    <lineage>
        <taxon>Bacteria</taxon>
        <taxon>Bacillati</taxon>
        <taxon>Bacillota</taxon>
        <taxon>Negativicutes</taxon>
        <taxon>Veillonellales</taxon>
        <taxon>Veillonellaceae</taxon>
        <taxon>Lucifera</taxon>
    </lineage>
</organism>
<dbReference type="SUPFAM" id="SSF52009">
    <property type="entry name" value="Phosphohistidine domain"/>
    <property type="match status" value="1"/>
</dbReference>
<keyword evidence="12 17" id="KW-0598">Phosphotransferase system</keyword>
<dbReference type="EMBL" id="UPPP01000066">
    <property type="protein sequence ID" value="VBB06638.1"/>
    <property type="molecule type" value="Genomic_DNA"/>
</dbReference>
<comment type="subcellular location">
    <subcellularLocation>
        <location evidence="4 17">Cytoplasm</location>
    </subcellularLocation>
</comment>
<feature type="active site" description="Proton donor" evidence="18">
    <location>
        <position position="505"/>
    </location>
</feature>
<evidence type="ECO:0000256" key="21">
    <source>
        <dbReference type="SAM" id="Coils"/>
    </source>
</evidence>
<dbReference type="Proteomes" id="UP000277811">
    <property type="component" value="Unassembled WGS sequence"/>
</dbReference>
<dbReference type="EC" id="2.7.3.9" evidence="6 17"/>
<dbReference type="SUPFAM" id="SSF47831">
    <property type="entry name" value="Enzyme I of the PEP:sugar phosphotransferase system HPr-binding (sub)domain"/>
    <property type="match status" value="1"/>
</dbReference>
<evidence type="ECO:0000256" key="10">
    <source>
        <dbReference type="ARBA" id="ARBA00022597"/>
    </source>
</evidence>
<keyword evidence="8 17" id="KW-0813">Transport</keyword>
<dbReference type="PANTHER" id="PTHR46244">
    <property type="entry name" value="PHOSPHOENOLPYRUVATE-PROTEIN PHOSPHOTRANSFERASE"/>
    <property type="match status" value="1"/>
</dbReference>
<keyword evidence="10 17" id="KW-0762">Sugar transport</keyword>
<dbReference type="InterPro" id="IPR006318">
    <property type="entry name" value="PTS_EI-like"/>
</dbReference>
<keyword evidence="25" id="KW-0670">Pyruvate</keyword>
<evidence type="ECO:0000256" key="3">
    <source>
        <dbReference type="ARBA" id="ARBA00002728"/>
    </source>
</evidence>
<protein>
    <recommendedName>
        <fullName evidence="7 17">Phosphoenolpyruvate-protein phosphotransferase</fullName>
        <ecNumber evidence="6 17">2.7.3.9</ecNumber>
    </recommendedName>
    <alternativeName>
        <fullName evidence="16 17">Phosphotransferase system, enzyme I</fullName>
    </alternativeName>
</protein>
<dbReference type="PRINTS" id="PR01736">
    <property type="entry name" value="PHPHTRNFRASE"/>
</dbReference>
<dbReference type="Pfam" id="PF00391">
    <property type="entry name" value="PEP-utilizers"/>
    <property type="match status" value="1"/>
</dbReference>
<evidence type="ECO:0000256" key="7">
    <source>
        <dbReference type="ARBA" id="ARBA00016544"/>
    </source>
</evidence>
<comment type="function">
    <text evidence="3 17">General (non sugar-specific) component of the phosphoenolpyruvate-dependent sugar phosphotransferase system (sugar PTS). This major carbohydrate active-transport system catalyzes the phosphorylation of incoming sugar substrates concomitantly with their translocation across the cell membrane. Enzyme I transfers the phosphoryl group from phosphoenolpyruvate (PEP) to the phosphoryl carrier protein (HPr).</text>
</comment>
<sequence length="580" mass="63336">MSKMKTLQGIGVSEGFAIGQAVWLEETEQQDCPETIAAGAEQEELERFEAACAAVKAELDKQIETMTEKLGAKQAEIFTAHRMMLEDPTLVDAVTEMINNRQSAVFAVHKVTAEMAAMFAAMDNDYMRERAADITDIGRRLTRKLQGRDNDGAAAVSNGIVVAQDLLPSDTALLDKDKVLGFVTALGGKTSHTSILARAAGLPAVVGLGGQLDEISPRATIILDGGAGLVLVDPDAATVAKYEKKLEDYQRWRKLLAAVKELPSQTADGRVVEIAANIGTPQEIAKVQNVNADGIGLFRTEFVFMGRTELPTEEEQFEAYKQVLEGLPNKKVIFRTLDAGGDKELDYLGLPPEANPALGLRAVRLCFSRTDIFKTQLRALLRASVYGNLHIMFPMISGLEEFRQAKSMLNQAREELTRQGIACKQKVPVGIMVEIPAAAVMADVLAQEVDFFSIGTNDLVQYTVAVDRMNEQVAYLSDYFHPAVLRLISRVIEASHNAGKWTGMCGEMAGDPLATVLLTGFGLDEFSMHAGAVLEVKNLIRRIKTDEAQAYAKEAMKLGTSAEIRAYLQQIKQKYTVSED</sequence>
<evidence type="ECO:0000256" key="5">
    <source>
        <dbReference type="ARBA" id="ARBA00007837"/>
    </source>
</evidence>
<evidence type="ECO:0000256" key="2">
    <source>
        <dbReference type="ARBA" id="ARBA00001946"/>
    </source>
</evidence>
<feature type="coiled-coil region" evidence="21">
    <location>
        <begin position="38"/>
        <end position="76"/>
    </location>
</feature>
<evidence type="ECO:0000256" key="11">
    <source>
        <dbReference type="ARBA" id="ARBA00022679"/>
    </source>
</evidence>
<evidence type="ECO:0000256" key="16">
    <source>
        <dbReference type="ARBA" id="ARBA00033235"/>
    </source>
</evidence>
<dbReference type="Gene3D" id="3.50.30.10">
    <property type="entry name" value="Phosphohistidine domain"/>
    <property type="match status" value="1"/>
</dbReference>
<name>A0A498RBW7_9FIRM</name>
<dbReference type="NCBIfam" id="TIGR01417">
    <property type="entry name" value="PTS_I_fam"/>
    <property type="match status" value="1"/>
</dbReference>
<evidence type="ECO:0000256" key="13">
    <source>
        <dbReference type="ARBA" id="ARBA00022723"/>
    </source>
</evidence>
<dbReference type="Pfam" id="PF05524">
    <property type="entry name" value="PEP-utilisers_N"/>
    <property type="match status" value="1"/>
</dbReference>
<feature type="binding site" evidence="19">
    <location>
        <position position="335"/>
    </location>
    <ligand>
        <name>phosphoenolpyruvate</name>
        <dbReference type="ChEBI" id="CHEBI:58702"/>
    </ligand>
</feature>
<comment type="cofactor">
    <cofactor evidence="2 17 20">
        <name>Mg(2+)</name>
        <dbReference type="ChEBI" id="CHEBI:18420"/>
    </cofactor>
</comment>
<dbReference type="SUPFAM" id="SSF51621">
    <property type="entry name" value="Phosphoenolpyruvate/pyruvate domain"/>
    <property type="match status" value="1"/>
</dbReference>
<keyword evidence="15 17" id="KW-0460">Magnesium</keyword>
<dbReference type="InterPro" id="IPR008279">
    <property type="entry name" value="PEP-util_enz_mobile_dom"/>
</dbReference>
<dbReference type="InterPro" id="IPR024692">
    <property type="entry name" value="PTS_EI"/>
</dbReference>
<accession>A0A498RBW7</accession>
<evidence type="ECO:0000256" key="12">
    <source>
        <dbReference type="ARBA" id="ARBA00022683"/>
    </source>
</evidence>
<keyword evidence="14 17" id="KW-0418">Kinase</keyword>
<dbReference type="PIRSF" id="PIRSF000732">
    <property type="entry name" value="PTS_enzyme_I"/>
    <property type="match status" value="1"/>
</dbReference>
<dbReference type="Gene3D" id="1.10.274.10">
    <property type="entry name" value="PtsI, HPr-binding domain"/>
    <property type="match status" value="1"/>
</dbReference>
<feature type="binding site" evidence="20">
    <location>
        <position position="434"/>
    </location>
    <ligand>
        <name>Mg(2+)</name>
        <dbReference type="ChEBI" id="CHEBI:18420"/>
    </ligand>
</feature>
<dbReference type="GO" id="GO:0009401">
    <property type="term" value="P:phosphoenolpyruvate-dependent sugar phosphotransferase system"/>
    <property type="evidence" value="ECO:0007669"/>
    <property type="project" value="UniProtKB-KW"/>
</dbReference>
<feature type="domain" description="PEP-utilising enzyme mobile" evidence="22">
    <location>
        <begin position="158"/>
        <end position="228"/>
    </location>
</feature>
<dbReference type="GO" id="GO:0008965">
    <property type="term" value="F:phosphoenolpyruvate-protein phosphotransferase activity"/>
    <property type="evidence" value="ECO:0007669"/>
    <property type="project" value="UniProtKB-EC"/>
</dbReference>
<evidence type="ECO:0000256" key="15">
    <source>
        <dbReference type="ARBA" id="ARBA00022842"/>
    </source>
</evidence>
<keyword evidence="21" id="KW-0175">Coiled coil</keyword>
<dbReference type="PROSITE" id="PS00742">
    <property type="entry name" value="PEP_ENZYMES_2"/>
    <property type="match status" value="1"/>
</dbReference>
<dbReference type="Gene3D" id="3.20.20.60">
    <property type="entry name" value="Phosphoenolpyruvate-binding domains"/>
    <property type="match status" value="1"/>
</dbReference>
<keyword evidence="11 17" id="KW-0808">Transferase</keyword>
<dbReference type="InterPro" id="IPR000121">
    <property type="entry name" value="PEP_util_C"/>
</dbReference>
<dbReference type="AlphaFoldDB" id="A0A498RBW7"/>
<dbReference type="InterPro" id="IPR036618">
    <property type="entry name" value="PtsI_HPr-bd_sf"/>
</dbReference>
<dbReference type="InterPro" id="IPR036637">
    <property type="entry name" value="Phosphohistidine_dom_sf"/>
</dbReference>
<dbReference type="PROSITE" id="PS00370">
    <property type="entry name" value="PEP_ENZYMES_PHOS_SITE"/>
    <property type="match status" value="1"/>
</dbReference>
<evidence type="ECO:0000256" key="9">
    <source>
        <dbReference type="ARBA" id="ARBA00022490"/>
    </source>
</evidence>
<gene>
    <name evidence="25" type="ORF">LUCI_1874</name>
</gene>
<evidence type="ECO:0000259" key="24">
    <source>
        <dbReference type="Pfam" id="PF05524"/>
    </source>
</evidence>
<keyword evidence="13 17" id="KW-0479">Metal-binding</keyword>
<evidence type="ECO:0000256" key="20">
    <source>
        <dbReference type="PIRSR" id="PIRSR000732-3"/>
    </source>
</evidence>
<feature type="domain" description="Phosphotransferase system enzyme I N-terminal" evidence="24">
    <location>
        <begin position="8"/>
        <end position="130"/>
    </location>
</feature>
<feature type="binding site" evidence="19">
    <location>
        <begin position="457"/>
        <end position="458"/>
    </location>
    <ligand>
        <name>phosphoenolpyruvate</name>
        <dbReference type="ChEBI" id="CHEBI:58702"/>
    </ligand>
</feature>
<comment type="catalytic activity">
    <reaction evidence="1 17">
        <text>L-histidyl-[protein] + phosphoenolpyruvate = N(pros)-phospho-L-histidyl-[protein] + pyruvate</text>
        <dbReference type="Rhea" id="RHEA:23880"/>
        <dbReference type="Rhea" id="RHEA-COMP:9745"/>
        <dbReference type="Rhea" id="RHEA-COMP:9746"/>
        <dbReference type="ChEBI" id="CHEBI:15361"/>
        <dbReference type="ChEBI" id="CHEBI:29979"/>
        <dbReference type="ChEBI" id="CHEBI:58702"/>
        <dbReference type="ChEBI" id="CHEBI:64837"/>
        <dbReference type="EC" id="2.7.3.9"/>
    </reaction>
</comment>
<evidence type="ECO:0000256" key="17">
    <source>
        <dbReference type="PIRNR" id="PIRNR000732"/>
    </source>
</evidence>
<dbReference type="InterPro" id="IPR018274">
    <property type="entry name" value="PEP_util_AS"/>
</dbReference>
<feature type="active site" description="Tele-phosphohistidine intermediate" evidence="18">
    <location>
        <position position="192"/>
    </location>
</feature>
<proteinExistence type="inferred from homology"/>
<feature type="domain" description="PEP-utilising enzyme C-terminal" evidence="23">
    <location>
        <begin position="256"/>
        <end position="544"/>
    </location>
</feature>
<dbReference type="InterPro" id="IPR023151">
    <property type="entry name" value="PEP_util_CS"/>
</dbReference>
<comment type="similarity">
    <text evidence="5 17">Belongs to the PEP-utilizing enzyme family.</text>
</comment>
<evidence type="ECO:0000256" key="1">
    <source>
        <dbReference type="ARBA" id="ARBA00000683"/>
    </source>
</evidence>
<dbReference type="InterPro" id="IPR040442">
    <property type="entry name" value="Pyrv_kinase-like_dom_sf"/>
</dbReference>
<dbReference type="GO" id="GO:0005737">
    <property type="term" value="C:cytoplasm"/>
    <property type="evidence" value="ECO:0007669"/>
    <property type="project" value="UniProtKB-SubCell"/>
</dbReference>
<evidence type="ECO:0000259" key="23">
    <source>
        <dbReference type="Pfam" id="PF02896"/>
    </source>
</evidence>
<keyword evidence="9 17" id="KW-0963">Cytoplasm</keyword>
<dbReference type="GO" id="GO:0046872">
    <property type="term" value="F:metal ion binding"/>
    <property type="evidence" value="ECO:0007669"/>
    <property type="project" value="UniProtKB-KW"/>
</dbReference>
<evidence type="ECO:0000256" key="18">
    <source>
        <dbReference type="PIRSR" id="PIRSR000732-1"/>
    </source>
</evidence>
<dbReference type="InterPro" id="IPR015813">
    <property type="entry name" value="Pyrv/PenolPyrv_kinase-like_dom"/>
</dbReference>
<dbReference type="GO" id="GO:0016301">
    <property type="term" value="F:kinase activity"/>
    <property type="evidence" value="ECO:0007669"/>
    <property type="project" value="UniProtKB-KW"/>
</dbReference>
<evidence type="ECO:0000256" key="8">
    <source>
        <dbReference type="ARBA" id="ARBA00022448"/>
    </source>
</evidence>
<dbReference type="InterPro" id="IPR050499">
    <property type="entry name" value="PEP-utilizing_PTS_enzyme"/>
</dbReference>
<evidence type="ECO:0000313" key="26">
    <source>
        <dbReference type="Proteomes" id="UP000277811"/>
    </source>
</evidence>
<dbReference type="PANTHER" id="PTHR46244:SF3">
    <property type="entry name" value="PHOSPHOENOLPYRUVATE-PROTEIN PHOSPHOTRANSFERASE"/>
    <property type="match status" value="1"/>
</dbReference>
<feature type="binding site" evidence="19">
    <location>
        <position position="299"/>
    </location>
    <ligand>
        <name>phosphoenolpyruvate</name>
        <dbReference type="ChEBI" id="CHEBI:58702"/>
    </ligand>
</feature>
<dbReference type="Pfam" id="PF02896">
    <property type="entry name" value="PEP-utilizers_C"/>
    <property type="match status" value="1"/>
</dbReference>
<evidence type="ECO:0000256" key="4">
    <source>
        <dbReference type="ARBA" id="ARBA00004496"/>
    </source>
</evidence>
<evidence type="ECO:0000259" key="22">
    <source>
        <dbReference type="Pfam" id="PF00391"/>
    </source>
</evidence>
<evidence type="ECO:0000256" key="19">
    <source>
        <dbReference type="PIRSR" id="PIRSR000732-2"/>
    </source>
</evidence>
<evidence type="ECO:0000256" key="14">
    <source>
        <dbReference type="ARBA" id="ARBA00022777"/>
    </source>
</evidence>
<evidence type="ECO:0000256" key="6">
    <source>
        <dbReference type="ARBA" id="ARBA00012232"/>
    </source>
</evidence>
<dbReference type="InterPro" id="IPR008731">
    <property type="entry name" value="PTS_EIN"/>
</dbReference>
<feature type="binding site" evidence="20">
    <location>
        <position position="458"/>
    </location>
    <ligand>
        <name>Mg(2+)</name>
        <dbReference type="ChEBI" id="CHEBI:18420"/>
    </ligand>
</feature>
<reference evidence="25 26" key="1">
    <citation type="submission" date="2018-06" db="EMBL/GenBank/DDBJ databases">
        <authorList>
            <person name="Strepis N."/>
        </authorList>
    </citation>
    <scope>NUCLEOTIDE SEQUENCE [LARGE SCALE GENOMIC DNA]</scope>
    <source>
        <strain evidence="25">LUCI</strain>
    </source>
</reference>
<evidence type="ECO:0000313" key="25">
    <source>
        <dbReference type="EMBL" id="VBB06638.1"/>
    </source>
</evidence>